<feature type="chain" id="PRO_5003653499" evidence="3">
    <location>
        <begin position="20"/>
        <end position="349"/>
    </location>
</feature>
<evidence type="ECO:0000256" key="3">
    <source>
        <dbReference type="SAM" id="SignalP"/>
    </source>
</evidence>
<protein>
    <submittedName>
        <fullName evidence="6">Secretion protein HlyD</fullName>
    </submittedName>
</protein>
<evidence type="ECO:0000259" key="5">
    <source>
        <dbReference type="Pfam" id="PF25989"/>
    </source>
</evidence>
<evidence type="ECO:0000256" key="1">
    <source>
        <dbReference type="ARBA" id="ARBA00009477"/>
    </source>
</evidence>
<evidence type="ECO:0000256" key="2">
    <source>
        <dbReference type="SAM" id="Coils"/>
    </source>
</evidence>
<dbReference type="SUPFAM" id="SSF111369">
    <property type="entry name" value="HlyD-like secretion proteins"/>
    <property type="match status" value="1"/>
</dbReference>
<dbReference type="InterPro" id="IPR058792">
    <property type="entry name" value="Beta-barrel_RND_2"/>
</dbReference>
<feature type="domain" description="CusB-like beta-barrel" evidence="4">
    <location>
        <begin position="191"/>
        <end position="264"/>
    </location>
</feature>
<gene>
    <name evidence="6" type="ORF">ws172H5_0002</name>
</gene>
<dbReference type="EMBL" id="JQ256784">
    <property type="protein sequence ID" value="AFI78508.1"/>
    <property type="molecule type" value="Genomic_DNA"/>
</dbReference>
<dbReference type="Pfam" id="PF25989">
    <property type="entry name" value="YknX_C"/>
    <property type="match status" value="1"/>
</dbReference>
<dbReference type="InterPro" id="IPR006143">
    <property type="entry name" value="RND_pump_MFP"/>
</dbReference>
<feature type="coiled-coil region" evidence="2">
    <location>
        <begin position="90"/>
        <end position="117"/>
    </location>
</feature>
<name>I1X4T3_9BACT</name>
<dbReference type="Gene3D" id="2.40.420.20">
    <property type="match status" value="1"/>
</dbReference>
<proteinExistence type="inferred from homology"/>
<evidence type="ECO:0000313" key="6">
    <source>
        <dbReference type="EMBL" id="AFI78508.1"/>
    </source>
</evidence>
<evidence type="ECO:0000259" key="4">
    <source>
        <dbReference type="Pfam" id="PF25954"/>
    </source>
</evidence>
<dbReference type="Gene3D" id="2.40.50.100">
    <property type="match status" value="1"/>
</dbReference>
<dbReference type="NCBIfam" id="TIGR01730">
    <property type="entry name" value="RND_mfp"/>
    <property type="match status" value="1"/>
</dbReference>
<dbReference type="PANTHER" id="PTHR30469">
    <property type="entry name" value="MULTIDRUG RESISTANCE PROTEIN MDTA"/>
    <property type="match status" value="1"/>
</dbReference>
<dbReference type="PANTHER" id="PTHR30469:SF15">
    <property type="entry name" value="HLYD FAMILY OF SECRETION PROTEINS"/>
    <property type="match status" value="1"/>
</dbReference>
<accession>I1X4T3</accession>
<dbReference type="GO" id="GO:0015562">
    <property type="term" value="F:efflux transmembrane transporter activity"/>
    <property type="evidence" value="ECO:0007669"/>
    <property type="project" value="TreeGrafter"/>
</dbReference>
<dbReference type="InterPro" id="IPR058637">
    <property type="entry name" value="YknX-like_C"/>
</dbReference>
<dbReference type="PROSITE" id="PS51257">
    <property type="entry name" value="PROKAR_LIPOPROTEIN"/>
    <property type="match status" value="1"/>
</dbReference>
<dbReference type="GO" id="GO:1990281">
    <property type="term" value="C:efflux pump complex"/>
    <property type="evidence" value="ECO:0007669"/>
    <property type="project" value="TreeGrafter"/>
</dbReference>
<feature type="signal peptide" evidence="3">
    <location>
        <begin position="1"/>
        <end position="19"/>
    </location>
</feature>
<keyword evidence="2" id="KW-0175">Coiled coil</keyword>
<comment type="similarity">
    <text evidence="1">Belongs to the membrane fusion protein (MFP) (TC 8.A.1) family.</text>
</comment>
<reference evidence="6" key="1">
    <citation type="journal article" date="2012" name="ISME J.">
        <title>Roseobacter clade bacteria are abundant in coastal sediments and encode a novel combination of sulfur oxidation genes.</title>
        <authorList>
            <person name="Lenk S."/>
            <person name="Moraru C."/>
            <person name="Hahnke S."/>
            <person name="Arnds J."/>
            <person name="Richter M."/>
            <person name="Kube M."/>
            <person name="Reinhardt R."/>
            <person name="Brinkhoff T."/>
            <person name="Harder J."/>
            <person name="Amann R."/>
            <person name="Mussmann M."/>
        </authorList>
    </citation>
    <scope>NUCLEOTIDE SEQUENCE</scope>
</reference>
<dbReference type="AlphaFoldDB" id="I1X4T3"/>
<keyword evidence="3" id="KW-0732">Signal</keyword>
<sequence>MKKTLLPLLLLLLIGCDQTQQVSPRQQTATPVEVATVSRSPLIAHRILTGSLQAVSTVRIFNEEVGRITNLPYYQGDAVEKDAIIASIDDSLIQAELKKAEANLKQAKVNVKRINSLYRKKLASEDELARTRTIFETTSAEVSLLQTRLSHTQIKAPFSGIISERLKETGDVVPVHSHILTIFDPAEIKIVVPVSELLLSNIKTNDTVQVRIDALGEKQYPATIKRIFPTIDPQTRKGRMEIQLKTIPDGARPGQLCRVTVDTQTTARRNIPFAAIRHDSQGEFVFRVTPDNKVESVRVQTGILLGNQMEILEGLEIDDRIVVKGFIGLRDGKEIVPVEPKAISSSSAD</sequence>
<feature type="domain" description="YknX-like C-terminal permuted SH3-like" evidence="5">
    <location>
        <begin position="270"/>
        <end position="335"/>
    </location>
</feature>
<organism evidence="6">
    <name type="scientific">uncultured bacterium ws172H5</name>
    <dbReference type="NCBI Taxonomy" id="1131829"/>
    <lineage>
        <taxon>Bacteria</taxon>
        <taxon>environmental samples</taxon>
    </lineage>
</organism>
<dbReference type="Pfam" id="PF25954">
    <property type="entry name" value="Beta-barrel_RND_2"/>
    <property type="match status" value="1"/>
</dbReference>
<dbReference type="Gene3D" id="1.10.287.470">
    <property type="entry name" value="Helix hairpin bin"/>
    <property type="match status" value="1"/>
</dbReference>
<dbReference type="Gene3D" id="2.40.30.170">
    <property type="match status" value="1"/>
</dbReference>